<name>A0AAD4MQQ9_9BILA</name>
<reference evidence="2" key="1">
    <citation type="submission" date="2022-01" db="EMBL/GenBank/DDBJ databases">
        <title>Genome Sequence Resource for Two Populations of Ditylenchus destructor, the Migratory Endoparasitic Phytonematode.</title>
        <authorList>
            <person name="Zhang H."/>
            <person name="Lin R."/>
            <person name="Xie B."/>
        </authorList>
    </citation>
    <scope>NUCLEOTIDE SEQUENCE</scope>
    <source>
        <strain evidence="2">BazhouSP</strain>
    </source>
</reference>
<gene>
    <name evidence="2" type="ORF">DdX_15541</name>
</gene>
<keyword evidence="1" id="KW-1133">Transmembrane helix</keyword>
<feature type="transmembrane region" description="Helical" evidence="1">
    <location>
        <begin position="131"/>
        <end position="152"/>
    </location>
</feature>
<feature type="transmembrane region" description="Helical" evidence="1">
    <location>
        <begin position="50"/>
        <end position="71"/>
    </location>
</feature>
<sequence>MVSDSDDKKYLCCCNNIHVQRGAFIIGLLGVILIPLFMIGSVFTMKLDHYYYGICPILHFLSCISIIYAYYSQNPKFYWPFLVLTAVSICLNFLILCVWVFVRVPGSWMLDTQYMNEVHKSETKSARLNTAIVITLLIILEFLSIWFEFVVFRAMKYTKMKNLELDAHNMT</sequence>
<keyword evidence="1" id="KW-0812">Transmembrane</keyword>
<feature type="transmembrane region" description="Helical" evidence="1">
    <location>
        <begin position="78"/>
        <end position="102"/>
    </location>
</feature>
<evidence type="ECO:0000313" key="2">
    <source>
        <dbReference type="EMBL" id="KAI1702359.1"/>
    </source>
</evidence>
<keyword evidence="3" id="KW-1185">Reference proteome</keyword>
<feature type="transmembrane region" description="Helical" evidence="1">
    <location>
        <begin position="24"/>
        <end position="44"/>
    </location>
</feature>
<evidence type="ECO:0000313" key="3">
    <source>
        <dbReference type="Proteomes" id="UP001201812"/>
    </source>
</evidence>
<dbReference type="Proteomes" id="UP001201812">
    <property type="component" value="Unassembled WGS sequence"/>
</dbReference>
<proteinExistence type="predicted"/>
<evidence type="ECO:0000256" key="1">
    <source>
        <dbReference type="SAM" id="Phobius"/>
    </source>
</evidence>
<protein>
    <submittedName>
        <fullName evidence="2">Uncharacterized protein</fullName>
    </submittedName>
</protein>
<accession>A0AAD4MQQ9</accession>
<comment type="caution">
    <text evidence="2">The sequence shown here is derived from an EMBL/GenBank/DDBJ whole genome shotgun (WGS) entry which is preliminary data.</text>
</comment>
<keyword evidence="1" id="KW-0472">Membrane</keyword>
<dbReference type="AlphaFoldDB" id="A0AAD4MQQ9"/>
<dbReference type="EMBL" id="JAKKPZ010000100">
    <property type="protein sequence ID" value="KAI1702359.1"/>
    <property type="molecule type" value="Genomic_DNA"/>
</dbReference>
<organism evidence="2 3">
    <name type="scientific">Ditylenchus destructor</name>
    <dbReference type="NCBI Taxonomy" id="166010"/>
    <lineage>
        <taxon>Eukaryota</taxon>
        <taxon>Metazoa</taxon>
        <taxon>Ecdysozoa</taxon>
        <taxon>Nematoda</taxon>
        <taxon>Chromadorea</taxon>
        <taxon>Rhabditida</taxon>
        <taxon>Tylenchina</taxon>
        <taxon>Tylenchomorpha</taxon>
        <taxon>Sphaerularioidea</taxon>
        <taxon>Anguinidae</taxon>
        <taxon>Anguininae</taxon>
        <taxon>Ditylenchus</taxon>
    </lineage>
</organism>